<feature type="non-terminal residue" evidence="1">
    <location>
        <position position="1"/>
    </location>
</feature>
<dbReference type="Gene3D" id="2.30.30.100">
    <property type="match status" value="1"/>
</dbReference>
<dbReference type="Proteomes" id="UP000265520">
    <property type="component" value="Unassembled WGS sequence"/>
</dbReference>
<comment type="caution">
    <text evidence="1">The sequence shown here is derived from an EMBL/GenBank/DDBJ whole genome shotgun (WGS) entry which is preliminary data.</text>
</comment>
<organism evidence="1 2">
    <name type="scientific">Trifolium medium</name>
    <dbReference type="NCBI Taxonomy" id="97028"/>
    <lineage>
        <taxon>Eukaryota</taxon>
        <taxon>Viridiplantae</taxon>
        <taxon>Streptophyta</taxon>
        <taxon>Embryophyta</taxon>
        <taxon>Tracheophyta</taxon>
        <taxon>Spermatophyta</taxon>
        <taxon>Magnoliopsida</taxon>
        <taxon>eudicotyledons</taxon>
        <taxon>Gunneridae</taxon>
        <taxon>Pentapetalae</taxon>
        <taxon>rosids</taxon>
        <taxon>fabids</taxon>
        <taxon>Fabales</taxon>
        <taxon>Fabaceae</taxon>
        <taxon>Papilionoideae</taxon>
        <taxon>50 kb inversion clade</taxon>
        <taxon>NPAAA clade</taxon>
        <taxon>Hologalegina</taxon>
        <taxon>IRL clade</taxon>
        <taxon>Trifolieae</taxon>
        <taxon>Trifolium</taxon>
    </lineage>
</organism>
<name>A0A392N5W6_9FABA</name>
<reference evidence="1 2" key="1">
    <citation type="journal article" date="2018" name="Front. Plant Sci.">
        <title>Red Clover (Trifolium pratense) and Zigzag Clover (T. medium) - A Picture of Genomic Similarities and Differences.</title>
        <authorList>
            <person name="Dluhosova J."/>
            <person name="Istvanek J."/>
            <person name="Nedelnik J."/>
            <person name="Repkova J."/>
        </authorList>
    </citation>
    <scope>NUCLEOTIDE SEQUENCE [LARGE SCALE GENOMIC DNA]</scope>
    <source>
        <strain evidence="2">cv. 10/8</strain>
        <tissue evidence="1">Leaf</tissue>
    </source>
</reference>
<gene>
    <name evidence="1" type="ORF">A2U01_0015336</name>
</gene>
<sequence length="46" mass="4802">PDDPLKTTDQTRSLGLIVCRGTAVMLVSPTDGTDEIANPFLEADGA</sequence>
<accession>A0A392N5W6</accession>
<evidence type="ECO:0000313" key="1">
    <source>
        <dbReference type="EMBL" id="MCH94378.1"/>
    </source>
</evidence>
<protein>
    <submittedName>
        <fullName evidence="1">U6 snRNA-associated Sm-like protein LSm7</fullName>
    </submittedName>
</protein>
<proteinExistence type="predicted"/>
<evidence type="ECO:0000313" key="2">
    <source>
        <dbReference type="Proteomes" id="UP000265520"/>
    </source>
</evidence>
<keyword evidence="2" id="KW-1185">Reference proteome</keyword>
<dbReference type="EMBL" id="LXQA010027191">
    <property type="protein sequence ID" value="MCH94378.1"/>
    <property type="molecule type" value="Genomic_DNA"/>
</dbReference>
<dbReference type="AlphaFoldDB" id="A0A392N5W6"/>